<protein>
    <submittedName>
        <fullName evidence="1">Uncharacterized protein</fullName>
    </submittedName>
</protein>
<evidence type="ECO:0000313" key="1">
    <source>
        <dbReference type="EMBL" id="XBM00886.1"/>
    </source>
</evidence>
<gene>
    <name evidence="1" type="ORF">ABHF33_00970</name>
</gene>
<dbReference type="RefSeq" id="WP_348945213.1">
    <property type="nucleotide sequence ID" value="NZ_CP157355.1"/>
</dbReference>
<proteinExistence type="predicted"/>
<sequence>MRQGAYYLNPAPSGAGFAARLAMLKSPIFPAVAVVATVKIADSQDQEFCWYGLPAACITIAGADTPSGVIKQGVGVTQNPWHQE</sequence>
<reference evidence="1" key="1">
    <citation type="submission" date="2024-05" db="EMBL/GenBank/DDBJ databases">
        <authorList>
            <person name="Yang L."/>
            <person name="Pan L."/>
        </authorList>
    </citation>
    <scope>NUCLEOTIDE SEQUENCE</scope>
    <source>
        <strain evidence="1">FCG-7</strain>
    </source>
</reference>
<name>A0AAU7FAQ5_9NEIS</name>
<dbReference type="AlphaFoldDB" id="A0AAU7FAQ5"/>
<dbReference type="KEGG" id="cmav:ABHF33_00970"/>
<organism evidence="1">
    <name type="scientific">Chitinibacter mangrovi</name>
    <dbReference type="NCBI Taxonomy" id="3153927"/>
    <lineage>
        <taxon>Bacteria</taxon>
        <taxon>Pseudomonadati</taxon>
        <taxon>Pseudomonadota</taxon>
        <taxon>Betaproteobacteria</taxon>
        <taxon>Neisseriales</taxon>
        <taxon>Chitinibacteraceae</taxon>
        <taxon>Chitinibacter</taxon>
    </lineage>
</organism>
<accession>A0AAU7FAQ5</accession>
<dbReference type="EMBL" id="CP157355">
    <property type="protein sequence ID" value="XBM00886.1"/>
    <property type="molecule type" value="Genomic_DNA"/>
</dbReference>